<dbReference type="InterPro" id="IPR035906">
    <property type="entry name" value="MetI-like_sf"/>
</dbReference>
<feature type="transmembrane region" description="Helical" evidence="7">
    <location>
        <begin position="290"/>
        <end position="311"/>
    </location>
</feature>
<dbReference type="PANTHER" id="PTHR43163:SF6">
    <property type="entry name" value="DIPEPTIDE TRANSPORT SYSTEM PERMEASE PROTEIN DPPB-RELATED"/>
    <property type="match status" value="1"/>
</dbReference>
<dbReference type="PANTHER" id="PTHR43163">
    <property type="entry name" value="DIPEPTIDE TRANSPORT SYSTEM PERMEASE PROTEIN DPPB-RELATED"/>
    <property type="match status" value="1"/>
</dbReference>
<evidence type="ECO:0000256" key="7">
    <source>
        <dbReference type="RuleBase" id="RU363032"/>
    </source>
</evidence>
<keyword evidence="6 7" id="KW-0472">Membrane</keyword>
<comment type="similarity">
    <text evidence="7">Belongs to the binding-protein-dependent transport system permease family.</text>
</comment>
<name>A0A2S0MXI0_9BURK</name>
<gene>
    <name evidence="9" type="ORF">C6571_03720</name>
</gene>
<accession>A0A2S0MXI0</accession>
<keyword evidence="10" id="KW-1185">Reference proteome</keyword>
<dbReference type="EMBL" id="CP027669">
    <property type="protein sequence ID" value="AVO40507.1"/>
    <property type="molecule type" value="Genomic_DNA"/>
</dbReference>
<dbReference type="Proteomes" id="UP000239326">
    <property type="component" value="Chromosome"/>
</dbReference>
<evidence type="ECO:0000256" key="4">
    <source>
        <dbReference type="ARBA" id="ARBA00022692"/>
    </source>
</evidence>
<reference evidence="9 10" key="1">
    <citation type="submission" date="2018-03" db="EMBL/GenBank/DDBJ databases">
        <title>Genome sequencing of Simplicispira sp.</title>
        <authorList>
            <person name="Kim S.-J."/>
            <person name="Heo J."/>
            <person name="Kwon S.-W."/>
        </authorList>
    </citation>
    <scope>NUCLEOTIDE SEQUENCE [LARGE SCALE GENOMIC DNA]</scope>
    <source>
        <strain evidence="9 10">SC1-8</strain>
    </source>
</reference>
<evidence type="ECO:0000259" key="8">
    <source>
        <dbReference type="PROSITE" id="PS50928"/>
    </source>
</evidence>
<evidence type="ECO:0000256" key="1">
    <source>
        <dbReference type="ARBA" id="ARBA00004651"/>
    </source>
</evidence>
<dbReference type="CDD" id="cd06261">
    <property type="entry name" value="TM_PBP2"/>
    <property type="match status" value="1"/>
</dbReference>
<evidence type="ECO:0000313" key="9">
    <source>
        <dbReference type="EMBL" id="AVO40507.1"/>
    </source>
</evidence>
<evidence type="ECO:0000256" key="2">
    <source>
        <dbReference type="ARBA" id="ARBA00022448"/>
    </source>
</evidence>
<dbReference type="Pfam" id="PF00528">
    <property type="entry name" value="BPD_transp_1"/>
    <property type="match status" value="1"/>
</dbReference>
<dbReference type="OrthoDB" id="9803623at2"/>
<evidence type="ECO:0000256" key="6">
    <source>
        <dbReference type="ARBA" id="ARBA00023136"/>
    </source>
</evidence>
<dbReference type="PROSITE" id="PS50928">
    <property type="entry name" value="ABC_TM1"/>
    <property type="match status" value="1"/>
</dbReference>
<organism evidence="9 10">
    <name type="scientific">Simplicispira suum</name>
    <dbReference type="NCBI Taxonomy" id="2109915"/>
    <lineage>
        <taxon>Bacteria</taxon>
        <taxon>Pseudomonadati</taxon>
        <taxon>Pseudomonadota</taxon>
        <taxon>Betaproteobacteria</taxon>
        <taxon>Burkholderiales</taxon>
        <taxon>Comamonadaceae</taxon>
        <taxon>Simplicispira</taxon>
    </lineage>
</organism>
<feature type="transmembrane region" description="Helical" evidence="7">
    <location>
        <begin position="101"/>
        <end position="122"/>
    </location>
</feature>
<dbReference type="AlphaFoldDB" id="A0A2S0MXI0"/>
<dbReference type="Pfam" id="PF19300">
    <property type="entry name" value="BPD_transp_1_N"/>
    <property type="match status" value="1"/>
</dbReference>
<sequence length="320" mass="33935">MRLFLLRRFITLLLTLAAASAVVFVVLDVLPGNAAQTMMGPDAAPEAVAELARQLGLDRPAWTRYADWVQGLLQGDMGESYAYGSPVGALVAERLAVTVPLALIAMALAVAMALSAGMLAAAHHNRAGDTGVMALVQLGIAVPNFWLAILLILLFAVRLQWVPAGGFPGWSADEGGGFWPALQALLLPAVALAVVQGAILARITRSALLEVLREDFVRTARAKGLTRRTALWRHVLRNALVPVLTVMGLQFAGLLAGTIVVENVFALPGLGRLVFQSIANRDVIVVRNCVLLLAGMVVLVNFAVDVLAALIDPRLAHRSA</sequence>
<dbReference type="GO" id="GO:0071916">
    <property type="term" value="F:dipeptide transmembrane transporter activity"/>
    <property type="evidence" value="ECO:0007669"/>
    <property type="project" value="TreeGrafter"/>
</dbReference>
<dbReference type="RefSeq" id="WP_106445498.1">
    <property type="nucleotide sequence ID" value="NZ_CP027669.1"/>
</dbReference>
<keyword evidence="4 7" id="KW-0812">Transmembrane</keyword>
<keyword evidence="3" id="KW-1003">Cell membrane</keyword>
<protein>
    <submittedName>
        <fullName evidence="9">ABC transporter permease</fullName>
    </submittedName>
</protein>
<dbReference type="Gene3D" id="1.10.3720.10">
    <property type="entry name" value="MetI-like"/>
    <property type="match status" value="1"/>
</dbReference>
<dbReference type="InterPro" id="IPR045621">
    <property type="entry name" value="BPD_transp_1_N"/>
</dbReference>
<evidence type="ECO:0000256" key="5">
    <source>
        <dbReference type="ARBA" id="ARBA00022989"/>
    </source>
</evidence>
<dbReference type="SUPFAM" id="SSF161098">
    <property type="entry name" value="MetI-like"/>
    <property type="match status" value="1"/>
</dbReference>
<evidence type="ECO:0000313" key="10">
    <source>
        <dbReference type="Proteomes" id="UP000239326"/>
    </source>
</evidence>
<keyword evidence="2 7" id="KW-0813">Transport</keyword>
<dbReference type="InterPro" id="IPR000515">
    <property type="entry name" value="MetI-like"/>
</dbReference>
<feature type="transmembrane region" description="Helical" evidence="7">
    <location>
        <begin position="177"/>
        <end position="201"/>
    </location>
</feature>
<feature type="transmembrane region" description="Helical" evidence="7">
    <location>
        <begin position="235"/>
        <end position="261"/>
    </location>
</feature>
<dbReference type="GO" id="GO:0005886">
    <property type="term" value="C:plasma membrane"/>
    <property type="evidence" value="ECO:0007669"/>
    <property type="project" value="UniProtKB-SubCell"/>
</dbReference>
<proteinExistence type="inferred from homology"/>
<feature type="transmembrane region" description="Helical" evidence="7">
    <location>
        <begin position="134"/>
        <end position="157"/>
    </location>
</feature>
<keyword evidence="5 7" id="KW-1133">Transmembrane helix</keyword>
<dbReference type="KEGG" id="simp:C6571_03720"/>
<evidence type="ECO:0000256" key="3">
    <source>
        <dbReference type="ARBA" id="ARBA00022475"/>
    </source>
</evidence>
<comment type="subcellular location">
    <subcellularLocation>
        <location evidence="1 7">Cell membrane</location>
        <topology evidence="1 7">Multi-pass membrane protein</topology>
    </subcellularLocation>
</comment>
<feature type="domain" description="ABC transmembrane type-1" evidence="8">
    <location>
        <begin position="95"/>
        <end position="308"/>
    </location>
</feature>